<evidence type="ECO:0000256" key="1">
    <source>
        <dbReference type="SAM" id="MobiDB-lite"/>
    </source>
</evidence>
<name>A0A9W8RNK1_9HYPO</name>
<feature type="compositionally biased region" description="Basic and acidic residues" evidence="1">
    <location>
        <begin position="158"/>
        <end position="168"/>
    </location>
</feature>
<dbReference type="OrthoDB" id="5403707at2759"/>
<dbReference type="Pfam" id="PF08276">
    <property type="entry name" value="PAN_2"/>
    <property type="match status" value="1"/>
</dbReference>
<keyword evidence="2" id="KW-0732">Signal</keyword>
<evidence type="ECO:0000256" key="2">
    <source>
        <dbReference type="SAM" id="SignalP"/>
    </source>
</evidence>
<feature type="region of interest" description="Disordered" evidence="1">
    <location>
        <begin position="158"/>
        <end position="178"/>
    </location>
</feature>
<evidence type="ECO:0000313" key="4">
    <source>
        <dbReference type="EMBL" id="KAJ4248402.1"/>
    </source>
</evidence>
<accession>A0A9W8RNK1</accession>
<comment type="caution">
    <text evidence="4">The sequence shown here is derived from an EMBL/GenBank/DDBJ whole genome shotgun (WGS) entry which is preliminary data.</text>
</comment>
<dbReference type="Proteomes" id="UP001152049">
    <property type="component" value="Unassembled WGS sequence"/>
</dbReference>
<keyword evidence="5" id="KW-1185">Reference proteome</keyword>
<feature type="signal peptide" evidence="2">
    <location>
        <begin position="1"/>
        <end position="20"/>
    </location>
</feature>
<dbReference type="InterPro" id="IPR003609">
    <property type="entry name" value="Pan_app"/>
</dbReference>
<sequence length="247" mass="26578">MRSSAAYALVSILGASKIAAECIDGQREVISPTYTVEYKCGMYKQGAGHNSTHNDILSPKDCAALCELASVDVCSYHPPTKRCIVSKPDGKDLPREGVYYLAKVNDEDEDPFKVECEDPITERDACLVREAGLKADLASCQAAAAAVRAELARIEADKAAASKSEPTKPDATTTGPRCGAKGISKANRIEVEHIFGITACKARCLGNPKCKAYSAGDFPAAWCYIFDEPHSGNTPGYQDMHTFDRDC</sequence>
<protein>
    <recommendedName>
        <fullName evidence="3">Apple domain-containing protein</fullName>
    </recommendedName>
</protein>
<organism evidence="4 5">
    <name type="scientific">Fusarium torreyae</name>
    <dbReference type="NCBI Taxonomy" id="1237075"/>
    <lineage>
        <taxon>Eukaryota</taxon>
        <taxon>Fungi</taxon>
        <taxon>Dikarya</taxon>
        <taxon>Ascomycota</taxon>
        <taxon>Pezizomycotina</taxon>
        <taxon>Sordariomycetes</taxon>
        <taxon>Hypocreomycetidae</taxon>
        <taxon>Hypocreales</taxon>
        <taxon>Nectriaceae</taxon>
        <taxon>Fusarium</taxon>
    </lineage>
</organism>
<gene>
    <name evidence="4" type="ORF">NW762_012739</name>
</gene>
<dbReference type="EMBL" id="JAOQAZ010000036">
    <property type="protein sequence ID" value="KAJ4248402.1"/>
    <property type="molecule type" value="Genomic_DNA"/>
</dbReference>
<proteinExistence type="predicted"/>
<feature type="chain" id="PRO_5040922371" description="Apple domain-containing protein" evidence="2">
    <location>
        <begin position="21"/>
        <end position="247"/>
    </location>
</feature>
<dbReference type="PROSITE" id="PS50948">
    <property type="entry name" value="PAN"/>
    <property type="match status" value="1"/>
</dbReference>
<reference evidence="4" key="1">
    <citation type="submission" date="2022-09" db="EMBL/GenBank/DDBJ databases">
        <title>Fusarium specimens isolated from Avocado Roots.</title>
        <authorList>
            <person name="Stajich J."/>
            <person name="Roper C."/>
            <person name="Heimlech-Rivalta G."/>
        </authorList>
    </citation>
    <scope>NUCLEOTIDE SEQUENCE</scope>
    <source>
        <strain evidence="4">CF00136</strain>
    </source>
</reference>
<feature type="domain" description="Apple" evidence="3">
    <location>
        <begin position="178"/>
        <end position="247"/>
    </location>
</feature>
<dbReference type="AlphaFoldDB" id="A0A9W8RNK1"/>
<evidence type="ECO:0000313" key="5">
    <source>
        <dbReference type="Proteomes" id="UP001152049"/>
    </source>
</evidence>
<evidence type="ECO:0000259" key="3">
    <source>
        <dbReference type="PROSITE" id="PS50948"/>
    </source>
</evidence>